<keyword evidence="2" id="KW-1185">Reference proteome</keyword>
<sequence>MPAWVQRYIKHSKKPVDKVIDATHETKCHQREEMCQNGYFVYLGIFYFFPVSFLGNFQKITTQDFSSF</sequence>
<protein>
    <submittedName>
        <fullName evidence="1">Uncharacterized protein</fullName>
    </submittedName>
</protein>
<comment type="caution">
    <text evidence="1">The sequence shown here is derived from an EMBL/GenBank/DDBJ whole genome shotgun (WGS) entry which is preliminary data.</text>
</comment>
<gene>
    <name evidence="1" type="ORF">APZ42_002771</name>
</gene>
<name>A0A0N8DHE6_9CRUS</name>
<evidence type="ECO:0000313" key="1">
    <source>
        <dbReference type="EMBL" id="KZS00787.1"/>
    </source>
</evidence>
<dbReference type="Proteomes" id="UP000076858">
    <property type="component" value="Unassembled WGS sequence"/>
</dbReference>
<organism evidence="1 2">
    <name type="scientific">Daphnia magna</name>
    <dbReference type="NCBI Taxonomy" id="35525"/>
    <lineage>
        <taxon>Eukaryota</taxon>
        <taxon>Metazoa</taxon>
        <taxon>Ecdysozoa</taxon>
        <taxon>Arthropoda</taxon>
        <taxon>Crustacea</taxon>
        <taxon>Branchiopoda</taxon>
        <taxon>Diplostraca</taxon>
        <taxon>Cladocera</taxon>
        <taxon>Anomopoda</taxon>
        <taxon>Daphniidae</taxon>
        <taxon>Daphnia</taxon>
    </lineage>
</organism>
<dbReference type="AlphaFoldDB" id="A0A0N8DHE6"/>
<reference evidence="1 2" key="1">
    <citation type="submission" date="2016-03" db="EMBL/GenBank/DDBJ databases">
        <title>EvidentialGene: Evidence-directed Construction of Genes on Genomes.</title>
        <authorList>
            <person name="Gilbert D.G."/>
            <person name="Choi J.-H."/>
            <person name="Mockaitis K."/>
            <person name="Colbourne J."/>
            <person name="Pfrender M."/>
        </authorList>
    </citation>
    <scope>NUCLEOTIDE SEQUENCE [LARGE SCALE GENOMIC DNA]</scope>
    <source>
        <strain evidence="1 2">Xinb3</strain>
        <tissue evidence="1">Complete organism</tissue>
    </source>
</reference>
<evidence type="ECO:0000313" key="2">
    <source>
        <dbReference type="Proteomes" id="UP000076858"/>
    </source>
</evidence>
<accession>A0A0N8DHE6</accession>
<dbReference type="EMBL" id="LRGB01008524">
    <property type="protein sequence ID" value="KZS00787.1"/>
    <property type="molecule type" value="Genomic_DNA"/>
</dbReference>
<proteinExistence type="predicted"/>